<dbReference type="STRING" id="282301.A0A267EIA3"/>
<dbReference type="InterPro" id="IPR020894">
    <property type="entry name" value="Cadherin_CS"/>
</dbReference>
<evidence type="ECO:0000256" key="3">
    <source>
        <dbReference type="ARBA" id="ARBA00022737"/>
    </source>
</evidence>
<dbReference type="PANTHER" id="PTHR24028:SF146">
    <property type="entry name" value="CADHERIN 96CB, ISOFORM D-RELATED"/>
    <property type="match status" value="1"/>
</dbReference>
<dbReference type="InterPro" id="IPR002126">
    <property type="entry name" value="Cadherin-like_dom"/>
</dbReference>
<evidence type="ECO:0000256" key="4">
    <source>
        <dbReference type="ARBA" id="ARBA00022837"/>
    </source>
</evidence>
<dbReference type="InterPro" id="IPR013164">
    <property type="entry name" value="Cadherin_N"/>
</dbReference>
<evidence type="ECO:0000256" key="10">
    <source>
        <dbReference type="SAM" id="MobiDB-lite"/>
    </source>
</evidence>
<evidence type="ECO:0000256" key="9">
    <source>
        <dbReference type="PROSITE-ProRule" id="PRU00043"/>
    </source>
</evidence>
<evidence type="ECO:0000256" key="12">
    <source>
        <dbReference type="SAM" id="SignalP"/>
    </source>
</evidence>
<feature type="compositionally biased region" description="Low complexity" evidence="10">
    <location>
        <begin position="1015"/>
        <end position="1043"/>
    </location>
</feature>
<evidence type="ECO:0000313" key="15">
    <source>
        <dbReference type="Proteomes" id="UP000215902"/>
    </source>
</evidence>
<keyword evidence="15" id="KW-1185">Reference proteome</keyword>
<evidence type="ECO:0000313" key="14">
    <source>
        <dbReference type="EMBL" id="PAA61243.1"/>
    </source>
</evidence>
<feature type="domain" description="Cadherin" evidence="13">
    <location>
        <begin position="282"/>
        <end position="390"/>
    </location>
</feature>
<dbReference type="Pfam" id="PF00028">
    <property type="entry name" value="Cadherin"/>
    <property type="match status" value="5"/>
</dbReference>
<reference evidence="14 15" key="1">
    <citation type="submission" date="2017-06" db="EMBL/GenBank/DDBJ databases">
        <title>A platform for efficient transgenesis in Macrostomum lignano, a flatworm model organism for stem cell research.</title>
        <authorList>
            <person name="Berezikov E."/>
        </authorList>
    </citation>
    <scope>NUCLEOTIDE SEQUENCE [LARGE SCALE GENOMIC DNA]</scope>
    <source>
        <strain evidence="14">DV1</strain>
        <tissue evidence="14">Whole organism</tissue>
    </source>
</reference>
<gene>
    <name evidence="14" type="ORF">BOX15_Mlig026901g1</name>
</gene>
<feature type="domain" description="Cadherin" evidence="13">
    <location>
        <begin position="157"/>
        <end position="281"/>
    </location>
</feature>
<feature type="region of interest" description="Disordered" evidence="10">
    <location>
        <begin position="828"/>
        <end position="869"/>
    </location>
</feature>
<dbReference type="GO" id="GO:0007156">
    <property type="term" value="P:homophilic cell adhesion via plasma membrane adhesion molecules"/>
    <property type="evidence" value="ECO:0007669"/>
    <property type="project" value="InterPro"/>
</dbReference>
<feature type="domain" description="Cadherin" evidence="13">
    <location>
        <begin position="393"/>
        <end position="506"/>
    </location>
</feature>
<feature type="compositionally biased region" description="Low complexity" evidence="10">
    <location>
        <begin position="828"/>
        <end position="842"/>
    </location>
</feature>
<dbReference type="Proteomes" id="UP000215902">
    <property type="component" value="Unassembled WGS sequence"/>
</dbReference>
<dbReference type="InterPro" id="IPR050174">
    <property type="entry name" value="Protocadherin/Cadherin-CA"/>
</dbReference>
<feature type="domain" description="Cadherin" evidence="13">
    <location>
        <begin position="608"/>
        <end position="715"/>
    </location>
</feature>
<dbReference type="PANTHER" id="PTHR24028">
    <property type="entry name" value="CADHERIN-87A"/>
    <property type="match status" value="1"/>
</dbReference>
<feature type="transmembrane region" description="Helical" evidence="11">
    <location>
        <begin position="875"/>
        <end position="900"/>
    </location>
</feature>
<feature type="chain" id="PRO_5012221733" description="Cadherin domain-containing protein" evidence="12">
    <location>
        <begin position="26"/>
        <end position="1084"/>
    </location>
</feature>
<feature type="domain" description="Cadherin" evidence="13">
    <location>
        <begin position="719"/>
        <end position="845"/>
    </location>
</feature>
<dbReference type="EMBL" id="NIVC01002054">
    <property type="protein sequence ID" value="PAA61243.1"/>
    <property type="molecule type" value="Genomic_DNA"/>
</dbReference>
<evidence type="ECO:0000256" key="7">
    <source>
        <dbReference type="ARBA" id="ARBA00023136"/>
    </source>
</evidence>
<dbReference type="SUPFAM" id="SSF49313">
    <property type="entry name" value="Cadherin-like"/>
    <property type="match status" value="6"/>
</dbReference>
<dbReference type="GO" id="GO:0005886">
    <property type="term" value="C:plasma membrane"/>
    <property type="evidence" value="ECO:0007669"/>
    <property type="project" value="InterPro"/>
</dbReference>
<evidence type="ECO:0000256" key="2">
    <source>
        <dbReference type="ARBA" id="ARBA00022692"/>
    </source>
</evidence>
<proteinExistence type="predicted"/>
<keyword evidence="7 11" id="KW-0472">Membrane</keyword>
<dbReference type="FunFam" id="2.60.40.60:FF:000020">
    <property type="entry name" value="Dachsous cadherin-related 1b"/>
    <property type="match status" value="2"/>
</dbReference>
<dbReference type="FunFam" id="2.60.40.60:FF:000092">
    <property type="entry name" value="Protocadherin 8"/>
    <property type="match status" value="1"/>
</dbReference>
<feature type="compositionally biased region" description="Gly residues" evidence="10">
    <location>
        <begin position="851"/>
        <end position="869"/>
    </location>
</feature>
<dbReference type="GO" id="GO:0005509">
    <property type="term" value="F:calcium ion binding"/>
    <property type="evidence" value="ECO:0007669"/>
    <property type="project" value="UniProtKB-UniRule"/>
</dbReference>
<feature type="signal peptide" evidence="12">
    <location>
        <begin position="1"/>
        <end position="25"/>
    </location>
</feature>
<accession>A0A267EIA3</accession>
<dbReference type="OrthoDB" id="6252479at2759"/>
<evidence type="ECO:0000256" key="6">
    <source>
        <dbReference type="ARBA" id="ARBA00022989"/>
    </source>
</evidence>
<feature type="domain" description="Cadherin" evidence="13">
    <location>
        <begin position="507"/>
        <end position="608"/>
    </location>
</feature>
<dbReference type="PROSITE" id="PS50268">
    <property type="entry name" value="CADHERIN_2"/>
    <property type="match status" value="7"/>
</dbReference>
<keyword evidence="8" id="KW-0325">Glycoprotein</keyword>
<evidence type="ECO:0000256" key="11">
    <source>
        <dbReference type="SAM" id="Phobius"/>
    </source>
</evidence>
<dbReference type="CDD" id="cd11304">
    <property type="entry name" value="Cadherin_repeat"/>
    <property type="match status" value="7"/>
</dbReference>
<dbReference type="PRINTS" id="PR00205">
    <property type="entry name" value="CADHERIN"/>
</dbReference>
<dbReference type="AlphaFoldDB" id="A0A267EIA3"/>
<organism evidence="14 15">
    <name type="scientific">Macrostomum lignano</name>
    <dbReference type="NCBI Taxonomy" id="282301"/>
    <lineage>
        <taxon>Eukaryota</taxon>
        <taxon>Metazoa</taxon>
        <taxon>Spiralia</taxon>
        <taxon>Lophotrochozoa</taxon>
        <taxon>Platyhelminthes</taxon>
        <taxon>Rhabditophora</taxon>
        <taxon>Macrostomorpha</taxon>
        <taxon>Macrostomida</taxon>
        <taxon>Macrostomidae</taxon>
        <taxon>Macrostomum</taxon>
    </lineage>
</organism>
<keyword evidence="5" id="KW-0130">Cell adhesion</keyword>
<dbReference type="SMART" id="SM00112">
    <property type="entry name" value="CA"/>
    <property type="match status" value="7"/>
</dbReference>
<dbReference type="Pfam" id="PF08266">
    <property type="entry name" value="Cadherin_2"/>
    <property type="match status" value="1"/>
</dbReference>
<dbReference type="PROSITE" id="PS00232">
    <property type="entry name" value="CADHERIN_1"/>
    <property type="match status" value="2"/>
</dbReference>
<name>A0A267EIA3_9PLAT</name>
<protein>
    <recommendedName>
        <fullName evidence="13">Cadherin domain-containing protein</fullName>
    </recommendedName>
</protein>
<dbReference type="Gene3D" id="2.60.40.60">
    <property type="entry name" value="Cadherins"/>
    <property type="match status" value="7"/>
</dbReference>
<feature type="compositionally biased region" description="Low complexity" evidence="10">
    <location>
        <begin position="1058"/>
        <end position="1069"/>
    </location>
</feature>
<keyword evidence="2 11" id="KW-0812">Transmembrane</keyword>
<keyword evidence="6 11" id="KW-1133">Transmembrane helix</keyword>
<evidence type="ECO:0000256" key="5">
    <source>
        <dbReference type="ARBA" id="ARBA00022889"/>
    </source>
</evidence>
<evidence type="ECO:0000256" key="8">
    <source>
        <dbReference type="ARBA" id="ARBA00023180"/>
    </source>
</evidence>
<comment type="subcellular location">
    <subcellularLocation>
        <location evidence="1">Membrane</location>
        <topology evidence="1">Single-pass membrane protein</topology>
    </subcellularLocation>
</comment>
<evidence type="ECO:0000256" key="1">
    <source>
        <dbReference type="ARBA" id="ARBA00004167"/>
    </source>
</evidence>
<feature type="region of interest" description="Disordered" evidence="10">
    <location>
        <begin position="1015"/>
        <end position="1084"/>
    </location>
</feature>
<keyword evidence="12" id="KW-0732">Signal</keyword>
<feature type="domain" description="Cadherin" evidence="13">
    <location>
        <begin position="28"/>
        <end position="149"/>
    </location>
</feature>
<keyword evidence="4 9" id="KW-0106">Calcium</keyword>
<keyword evidence="3" id="KW-0677">Repeat</keyword>
<evidence type="ECO:0000259" key="13">
    <source>
        <dbReference type="PROSITE" id="PS50268"/>
    </source>
</evidence>
<sequence length="1084" mass="117501">MRQLRHDPLLWPSLLLLLLHRSAAAMSIPVALRLAIDEELPVGRQIANFRAELERQGHLLSSRGVEPDFRLFNSDPPGMGRYFRLDPTSGLLSMGRRLDRDSLCSEAAACCNSNEQCRTMLQARSDREWTYIVSLNLVVKDLNDNAPKWNVKEIVREFSEGAAVGDYRTIPAAQDPDSRRNSVQRYEILPPKPAEFDLELHETASSTGAGSSSAAVAASSGSLEVGGAAPLRLYLRHRLDRESRDIYRMQIAAFDGGFPTLNGTVWLVVRVADENDERPTFEKQQYEASVEESASPGTEILRLKATDRDAGPNGQVVYSIPAFAPARIRSLFSVDSDTGILRLVGSLDFERQREYRVTVVAQDLGGGSARQSDTQVLICLIDVNDEKPVIVLNSETDRLSVAENEPAKKTVTLMTVTDSDSGVNGQVDCSLTNHLDKFSLEQLSSKSGSAHYNLVTARSLDRETDSPTAGSIQLTVRCVDLGHPQNTAELTVPVDVLDRNDNVPMFAMAAYHFRVNERTQPGTAVFALTVEDRDEGKNSRLTFWLNGTTMFSIGSDSGQATLIQRLDRERQDRHKFVAGVRDQGEPSLSSTATVIVLVEGDNNHGPFVRDRFHFRVMEDAVVGHVIGRINATVAEQIDSSRLSYRIATESSDTSEIFRLFRLDDRDGRLTLAAQLDRELRAKHQFLVDVLDARDRRATTEVVVEVDDVNDCRPRFVYPSAGNSSLRIRPNIRVSSSVATLLAVDADDPKAGSHGNGKVRYSILSPPEETLPFHLDADTGHLVLVRPLPPSLLSGRPLNLRIRARDGGTPALESTETLTVTVSTDAEAAAAASDSSTTSVIDAPSKLWPTKVGGGGDRAEGAGSGGSGGGGSSDSLLIAAGLASVTCAFVLILGLGVGAIVCRRRCLVALTGQSHLQHHQHHQQSYQQPQHPQHQLLLGSGFVNGARLTSAEGRRQRCSPTAAVDFRDDAAAAEATETVPMTATSGKSRWDEFQPTRMLQQQQQLLQMQHQRLSAAAAAAASSSDGGGCSASASENEPNSPSSSNQQTDSGGGGCDCSRLLQTPQRQRQPAADCGSPASVRIELT</sequence>
<dbReference type="InterPro" id="IPR015919">
    <property type="entry name" value="Cadherin-like_sf"/>
</dbReference>
<comment type="caution">
    <text evidence="14">The sequence shown here is derived from an EMBL/GenBank/DDBJ whole genome shotgun (WGS) entry which is preliminary data.</text>
</comment>